<accession>A0A424W5F3</accession>
<protein>
    <submittedName>
        <fullName evidence="1">Uncharacterized protein</fullName>
    </submittedName>
</protein>
<name>A0A424W5F3_ALCXX</name>
<comment type="caution">
    <text evidence="1">The sequence shown here is derived from an EMBL/GenBank/DDBJ whole genome shotgun (WGS) entry which is preliminary data.</text>
</comment>
<organism evidence="1 2">
    <name type="scientific">Alcaligenes xylosoxydans xylosoxydans</name>
    <name type="common">Achromobacter xylosoxidans</name>
    <dbReference type="NCBI Taxonomy" id="85698"/>
    <lineage>
        <taxon>Bacteria</taxon>
        <taxon>Pseudomonadati</taxon>
        <taxon>Pseudomonadota</taxon>
        <taxon>Betaproteobacteria</taxon>
        <taxon>Burkholderiales</taxon>
        <taxon>Alcaligenaceae</taxon>
        <taxon>Achromobacter</taxon>
    </lineage>
</organism>
<proteinExistence type="predicted"/>
<dbReference type="RefSeq" id="WP_118934445.1">
    <property type="nucleotide sequence ID" value="NZ_CP061008.1"/>
</dbReference>
<dbReference type="OrthoDB" id="9887563at2"/>
<dbReference type="AlphaFoldDB" id="A0A424W5F3"/>
<gene>
    <name evidence="1" type="ORF">DY367_27900</name>
</gene>
<dbReference type="Proteomes" id="UP000285324">
    <property type="component" value="Unassembled WGS sequence"/>
</dbReference>
<dbReference type="EMBL" id="QVXO01000065">
    <property type="protein sequence ID" value="RPJ88434.1"/>
    <property type="molecule type" value="Genomic_DNA"/>
</dbReference>
<evidence type="ECO:0000313" key="2">
    <source>
        <dbReference type="Proteomes" id="UP000285324"/>
    </source>
</evidence>
<sequence>MLDLEAVFEKFDDEYIRFERIENPAHSRPDVCAFIMLDRLVPGGKRDMVCSAEHDEIWLDIDLDKLAAVASEEDILALVRCGVRLDNDISSLAMFV</sequence>
<evidence type="ECO:0000313" key="1">
    <source>
        <dbReference type="EMBL" id="RPJ88434.1"/>
    </source>
</evidence>
<reference evidence="1 2" key="1">
    <citation type="submission" date="2018-08" db="EMBL/GenBank/DDBJ databases">
        <title>Achromobacter xylosoxidans Genome sequencing and assembly.</title>
        <authorList>
            <person name="Wang R."/>
            <person name="Rensing C."/>
            <person name="Li Y."/>
        </authorList>
    </citation>
    <scope>NUCLEOTIDE SEQUENCE [LARGE SCALE GENOMIC DNA]</scope>
    <source>
        <strain evidence="1 2">GD003A</strain>
    </source>
</reference>